<evidence type="ECO:0000313" key="3">
    <source>
        <dbReference type="Proteomes" id="UP000029665"/>
    </source>
</evidence>
<proteinExistence type="predicted"/>
<sequence>MSSTLNIFGFFALAGGVRRSTPRASSSSSASVTFHCYYSTVIQCSSGSALPAELRVYSPPGQNPLPNNTIVFLTAKLHLRSALPVLMDAMHLYPFPGDVNDMDYEDHVPDMPYPLIYGIGTVQSKEETLADGKSRGFLVSASERVRDVQALSTLQCVFDNTPRWVNVPCPSFNSLIYFFGSALSIRDDGLLSISLTSLQYNLTGSQPSQPSQSETPIKRRKFNAFASP</sequence>
<dbReference type="OrthoDB" id="2801586at2759"/>
<name>A0A060S6C4_PYCCI</name>
<dbReference type="HOGENOM" id="CLU_069878_1_0_1"/>
<protein>
    <submittedName>
        <fullName evidence="2">Uncharacterized protein</fullName>
    </submittedName>
</protein>
<gene>
    <name evidence="2" type="ORF">BN946_scf184884.g59</name>
</gene>
<dbReference type="AlphaFoldDB" id="A0A060S6C4"/>
<accession>A0A060S6C4</accession>
<keyword evidence="3" id="KW-1185">Reference proteome</keyword>
<reference evidence="2" key="1">
    <citation type="submission" date="2014-01" db="EMBL/GenBank/DDBJ databases">
        <title>The genome of the white-rot fungus Pycnoporus cinnabarinus: a basidiomycete model with a versatile arsenal for lignocellulosic biomass breakdown.</title>
        <authorList>
            <person name="Levasseur A."/>
            <person name="Lomascolo A."/>
            <person name="Ruiz-Duenas F.J."/>
            <person name="Uzan E."/>
            <person name="Piumi F."/>
            <person name="Kues U."/>
            <person name="Ram A.F.J."/>
            <person name="Murat C."/>
            <person name="Haon M."/>
            <person name="Benoit I."/>
            <person name="Arfi Y."/>
            <person name="Chevret D."/>
            <person name="Drula E."/>
            <person name="Kwon M.J."/>
            <person name="Gouret P."/>
            <person name="Lesage-Meessen L."/>
            <person name="Lombard V."/>
            <person name="Mariette J."/>
            <person name="Noirot C."/>
            <person name="Park J."/>
            <person name="Patyshakuliyeva A."/>
            <person name="Wieneger R.A.B."/>
            <person name="Wosten H.A.B."/>
            <person name="Martin F."/>
            <person name="Coutinho P.M."/>
            <person name="de Vries R."/>
            <person name="Martinez A.T."/>
            <person name="Klopp C."/>
            <person name="Pontarotti P."/>
            <person name="Henrissat B."/>
            <person name="Record E."/>
        </authorList>
    </citation>
    <scope>NUCLEOTIDE SEQUENCE [LARGE SCALE GENOMIC DNA]</scope>
    <source>
        <strain evidence="2">BRFM137</strain>
    </source>
</reference>
<dbReference type="Proteomes" id="UP000029665">
    <property type="component" value="Unassembled WGS sequence"/>
</dbReference>
<comment type="caution">
    <text evidence="2">The sequence shown here is derived from an EMBL/GenBank/DDBJ whole genome shotgun (WGS) entry which is preliminary data.</text>
</comment>
<evidence type="ECO:0000313" key="2">
    <source>
        <dbReference type="EMBL" id="CDO69900.1"/>
    </source>
</evidence>
<dbReference type="EMBL" id="CCBP010000057">
    <property type="protein sequence ID" value="CDO69900.1"/>
    <property type="molecule type" value="Genomic_DNA"/>
</dbReference>
<feature type="region of interest" description="Disordered" evidence="1">
    <location>
        <begin position="204"/>
        <end position="228"/>
    </location>
</feature>
<evidence type="ECO:0000256" key="1">
    <source>
        <dbReference type="SAM" id="MobiDB-lite"/>
    </source>
</evidence>
<organism evidence="2 3">
    <name type="scientific">Pycnoporus cinnabarinus</name>
    <name type="common">Cinnabar-red polypore</name>
    <name type="synonym">Trametes cinnabarina</name>
    <dbReference type="NCBI Taxonomy" id="5643"/>
    <lineage>
        <taxon>Eukaryota</taxon>
        <taxon>Fungi</taxon>
        <taxon>Dikarya</taxon>
        <taxon>Basidiomycota</taxon>
        <taxon>Agaricomycotina</taxon>
        <taxon>Agaricomycetes</taxon>
        <taxon>Polyporales</taxon>
        <taxon>Polyporaceae</taxon>
        <taxon>Trametes</taxon>
    </lineage>
</organism>